<protein>
    <submittedName>
        <fullName evidence="1">Uncharacterized protein</fullName>
    </submittedName>
</protein>
<name>A0AB34J1T1_PRYPA</name>
<accession>A0AB34J1T1</accession>
<sequence>MAEGLSLFSAPQLRAALGDLGEKLSRRALAELGRSCDDFAASLLSHAFAQRGGGRSALAGREIRLSAAALCAWLHQRAQVEPARAEPRRRAPPAPPRLAFWRVGGVRRTFKTSEQSGGGTPLHIVPDVRFTPHLCASLLVPSHLFTPLLFA</sequence>
<dbReference type="AlphaFoldDB" id="A0AB34J1T1"/>
<dbReference type="EMBL" id="JBGBPQ010000015">
    <property type="protein sequence ID" value="KAL1510810.1"/>
    <property type="molecule type" value="Genomic_DNA"/>
</dbReference>
<dbReference type="Proteomes" id="UP001515480">
    <property type="component" value="Unassembled WGS sequence"/>
</dbReference>
<proteinExistence type="predicted"/>
<reference evidence="1 2" key="1">
    <citation type="journal article" date="2024" name="Science">
        <title>Giant polyketide synthase enzymes in the biosynthesis of giant marine polyether toxins.</title>
        <authorList>
            <person name="Fallon T.R."/>
            <person name="Shende V.V."/>
            <person name="Wierzbicki I.H."/>
            <person name="Pendleton A.L."/>
            <person name="Watervoot N.F."/>
            <person name="Auber R.P."/>
            <person name="Gonzalez D.J."/>
            <person name="Wisecaver J.H."/>
            <person name="Moore B.S."/>
        </authorList>
    </citation>
    <scope>NUCLEOTIDE SEQUENCE [LARGE SCALE GENOMIC DNA]</scope>
    <source>
        <strain evidence="1 2">12B1</strain>
    </source>
</reference>
<comment type="caution">
    <text evidence="1">The sequence shown here is derived from an EMBL/GenBank/DDBJ whole genome shotgun (WGS) entry which is preliminary data.</text>
</comment>
<keyword evidence="2" id="KW-1185">Reference proteome</keyword>
<gene>
    <name evidence="1" type="ORF">AB1Y20_007094</name>
</gene>
<evidence type="ECO:0000313" key="2">
    <source>
        <dbReference type="Proteomes" id="UP001515480"/>
    </source>
</evidence>
<evidence type="ECO:0000313" key="1">
    <source>
        <dbReference type="EMBL" id="KAL1510810.1"/>
    </source>
</evidence>
<organism evidence="1 2">
    <name type="scientific">Prymnesium parvum</name>
    <name type="common">Toxic golden alga</name>
    <dbReference type="NCBI Taxonomy" id="97485"/>
    <lineage>
        <taxon>Eukaryota</taxon>
        <taxon>Haptista</taxon>
        <taxon>Haptophyta</taxon>
        <taxon>Prymnesiophyceae</taxon>
        <taxon>Prymnesiales</taxon>
        <taxon>Prymnesiaceae</taxon>
        <taxon>Prymnesium</taxon>
    </lineage>
</organism>